<dbReference type="GO" id="GO:0032259">
    <property type="term" value="P:methylation"/>
    <property type="evidence" value="ECO:0007669"/>
    <property type="project" value="UniProtKB-KW"/>
</dbReference>
<evidence type="ECO:0000256" key="6">
    <source>
        <dbReference type="PROSITE-ProRule" id="PRU01015"/>
    </source>
</evidence>
<keyword evidence="2 6" id="KW-0489">Methyltransferase</keyword>
<dbReference type="STRING" id="1054147.F4Q7N7"/>
<dbReference type="PROSITE" id="PS51678">
    <property type="entry name" value="SAM_MT_PRMT"/>
    <property type="match status" value="1"/>
</dbReference>
<evidence type="ECO:0000259" key="8">
    <source>
        <dbReference type="Pfam" id="PF02475"/>
    </source>
</evidence>
<dbReference type="InterPro" id="IPR055135">
    <property type="entry name" value="PRMT_dom"/>
</dbReference>
<feature type="domain" description="Protein arginine N-methyltransferase" evidence="9">
    <location>
        <begin position="177"/>
        <end position="346"/>
    </location>
</feature>
<name>F4Q7N7_CACFS</name>
<dbReference type="InterPro" id="IPR029063">
    <property type="entry name" value="SAM-dependent_MTases_sf"/>
</dbReference>
<dbReference type="CDD" id="cd02440">
    <property type="entry name" value="AdoMet_MTases"/>
    <property type="match status" value="1"/>
</dbReference>
<sequence>MSEDNNNNSDNESISSSASSYLPTKDYFSSYFDLNVHEVMLKDKPRTLAYKNAIERNQIDFKDKVVMDIGAGTGILSMFAIRYGLASKVYAIEASPMANYCNQIIEKNGMSEKIKVINKKVEDVTSEDLDGLTSVDVIVSEWMGFYLLHESMLESVLDARDQWLNKKSGILFPTHGDIIMAPINVKSHLDEKVNYWDDVYGFDYSIFKPIATESLPSPWIEHLESSAVTANPVTLKYIDFTTIDKEELRSIVLKNIDFKFDHQLEPSKTTIIHGFSIWFNCYFIGSTNQTVQLSTAPGQPATHWKQTNILLPSELNITGFENIQVNVSMIQDSENPRLYDISIDFGDDDDEEEEEQQEEENEQQ</sequence>
<dbReference type="FunFam" id="3.40.50.150:FF:000003">
    <property type="entry name" value="Blast:Protein arginine N-methyltransferase 1"/>
    <property type="match status" value="1"/>
</dbReference>
<dbReference type="RefSeq" id="XP_004354803.1">
    <property type="nucleotide sequence ID" value="XM_004354751.1"/>
</dbReference>
<evidence type="ECO:0000256" key="1">
    <source>
        <dbReference type="ARBA" id="ARBA00011925"/>
    </source>
</evidence>
<dbReference type="OrthoDB" id="7848332at2759"/>
<feature type="compositionally biased region" description="Acidic residues" evidence="7">
    <location>
        <begin position="345"/>
        <end position="364"/>
    </location>
</feature>
<keyword evidence="4 6" id="KW-0949">S-adenosyl-L-methionine</keyword>
<keyword evidence="3 6" id="KW-0808">Transferase</keyword>
<evidence type="ECO:0000256" key="3">
    <source>
        <dbReference type="ARBA" id="ARBA00022679"/>
    </source>
</evidence>
<feature type="region of interest" description="Disordered" evidence="7">
    <location>
        <begin position="341"/>
        <end position="364"/>
    </location>
</feature>
<dbReference type="InterPro" id="IPR056743">
    <property type="entry name" value="TRM5-TYW2-like_MTfase"/>
</dbReference>
<evidence type="ECO:0000256" key="7">
    <source>
        <dbReference type="SAM" id="MobiDB-lite"/>
    </source>
</evidence>
<dbReference type="EC" id="2.1.1.319" evidence="1"/>
<evidence type="ECO:0000313" key="11">
    <source>
        <dbReference type="Proteomes" id="UP000007797"/>
    </source>
</evidence>
<evidence type="ECO:0000256" key="2">
    <source>
        <dbReference type="ARBA" id="ARBA00022603"/>
    </source>
</evidence>
<evidence type="ECO:0000313" key="10">
    <source>
        <dbReference type="EMBL" id="EGG16419.1"/>
    </source>
</evidence>
<protein>
    <recommendedName>
        <fullName evidence="1">type I protein arginine methyltransferase</fullName>
        <ecNumber evidence="1">2.1.1.319</ecNumber>
    </recommendedName>
</protein>
<reference evidence="11" key="1">
    <citation type="journal article" date="2011" name="Genome Res.">
        <title>Phylogeny-wide analysis of social amoeba genomes highlights ancient origins for complex intercellular communication.</title>
        <authorList>
            <person name="Heidel A.J."/>
            <person name="Lawal H.M."/>
            <person name="Felder M."/>
            <person name="Schilde C."/>
            <person name="Helps N.R."/>
            <person name="Tunggal B."/>
            <person name="Rivero F."/>
            <person name="John U."/>
            <person name="Schleicher M."/>
            <person name="Eichinger L."/>
            <person name="Platzer M."/>
            <person name="Noegel A.A."/>
            <person name="Schaap P."/>
            <person name="Gloeckner G."/>
        </authorList>
    </citation>
    <scope>NUCLEOTIDE SEQUENCE [LARGE SCALE GENOMIC DNA]</scope>
    <source>
        <strain evidence="11">SH3</strain>
    </source>
</reference>
<dbReference type="GO" id="GO:0042054">
    <property type="term" value="F:histone methyltransferase activity"/>
    <property type="evidence" value="ECO:0007669"/>
    <property type="project" value="TreeGrafter"/>
</dbReference>
<dbReference type="Gene3D" id="2.70.160.11">
    <property type="entry name" value="Hnrnp arginine n-methyltransferase1"/>
    <property type="match status" value="1"/>
</dbReference>
<feature type="domain" description="TRM5/TYW2-like methyltransferase" evidence="8">
    <location>
        <begin position="51"/>
        <end position="128"/>
    </location>
</feature>
<proteinExistence type="predicted"/>
<dbReference type="AlphaFoldDB" id="F4Q7N7"/>
<dbReference type="PANTHER" id="PTHR11006">
    <property type="entry name" value="PROTEIN ARGININE N-METHYLTRANSFERASE"/>
    <property type="match status" value="1"/>
</dbReference>
<dbReference type="SUPFAM" id="SSF53335">
    <property type="entry name" value="S-adenosyl-L-methionine-dependent methyltransferases"/>
    <property type="match status" value="1"/>
</dbReference>
<dbReference type="KEGG" id="dfa:DFA_09454"/>
<dbReference type="EMBL" id="GL883024">
    <property type="protein sequence ID" value="EGG16419.1"/>
    <property type="molecule type" value="Genomic_DNA"/>
</dbReference>
<dbReference type="Gene3D" id="3.40.50.150">
    <property type="entry name" value="Vaccinia Virus protein VP39"/>
    <property type="match status" value="1"/>
</dbReference>
<evidence type="ECO:0000256" key="4">
    <source>
        <dbReference type="ARBA" id="ARBA00022691"/>
    </source>
</evidence>
<dbReference type="InterPro" id="IPR025799">
    <property type="entry name" value="Arg_MeTrfase"/>
</dbReference>
<dbReference type="Proteomes" id="UP000007797">
    <property type="component" value="Unassembled WGS sequence"/>
</dbReference>
<keyword evidence="11" id="KW-1185">Reference proteome</keyword>
<organism evidence="10 11">
    <name type="scientific">Cavenderia fasciculata</name>
    <name type="common">Slime mold</name>
    <name type="synonym">Dictyostelium fasciculatum</name>
    <dbReference type="NCBI Taxonomy" id="261658"/>
    <lineage>
        <taxon>Eukaryota</taxon>
        <taxon>Amoebozoa</taxon>
        <taxon>Evosea</taxon>
        <taxon>Eumycetozoa</taxon>
        <taxon>Dictyostelia</taxon>
        <taxon>Acytosteliales</taxon>
        <taxon>Cavenderiaceae</taxon>
        <taxon>Cavenderia</taxon>
    </lineage>
</organism>
<accession>F4Q7N7</accession>
<evidence type="ECO:0000259" key="9">
    <source>
        <dbReference type="Pfam" id="PF22528"/>
    </source>
</evidence>
<dbReference type="Pfam" id="PF02475">
    <property type="entry name" value="TRM5-TYW2_MTfase"/>
    <property type="match status" value="1"/>
</dbReference>
<dbReference type="GO" id="GO:0035242">
    <property type="term" value="F:protein-arginine omega-N asymmetric methyltransferase activity"/>
    <property type="evidence" value="ECO:0007669"/>
    <property type="project" value="UniProtKB-EC"/>
</dbReference>
<comment type="catalytic activity">
    <reaction evidence="5">
        <text>L-arginyl-[protein] + S-adenosyl-L-methionine = N(omega)-methyl-L-arginyl-[protein] + S-adenosyl-L-homocysteine + H(+)</text>
        <dbReference type="Rhea" id="RHEA:48100"/>
        <dbReference type="Rhea" id="RHEA-COMP:10532"/>
        <dbReference type="Rhea" id="RHEA-COMP:11990"/>
        <dbReference type="ChEBI" id="CHEBI:15378"/>
        <dbReference type="ChEBI" id="CHEBI:29965"/>
        <dbReference type="ChEBI" id="CHEBI:57856"/>
        <dbReference type="ChEBI" id="CHEBI:59789"/>
        <dbReference type="ChEBI" id="CHEBI:65280"/>
    </reaction>
    <physiologicalReaction direction="left-to-right" evidence="5">
        <dbReference type="Rhea" id="RHEA:48101"/>
    </physiologicalReaction>
</comment>
<dbReference type="PANTHER" id="PTHR11006:SF102">
    <property type="entry name" value="PROTEIN ARGININE N-METHYLTRANSFERASE 1"/>
    <property type="match status" value="1"/>
</dbReference>
<dbReference type="Pfam" id="PF22528">
    <property type="entry name" value="PRMT_C"/>
    <property type="match status" value="1"/>
</dbReference>
<evidence type="ECO:0000256" key="5">
    <source>
        <dbReference type="ARBA" id="ARBA00049303"/>
    </source>
</evidence>
<gene>
    <name evidence="10" type="ORF">DFA_09454</name>
</gene>
<dbReference type="OMA" id="CIHVDYT"/>
<dbReference type="GeneID" id="14868264"/>